<sequence length="433" mass="47724">MDNADQDRRDVHPLAEPLAAPKDGEASNAHLTIDDYRIMVTWMEIKSNFNAIHGTGDKLPVGGKPKVRKQDAFQALADHLSRKTTNASIRGLSGRNTQQRWRTYMRRFKKTLKARNSETGLGLTKRELAKQISIPEKLEIMCPHFSRMLALFGEKPNVTHSATVELGVPPPSSPGSYATDSSDESCDSAECHLNEQLTYVPAAQSQQLPPATQRQDVPTQSATPVIFLEVVPPAVDASSQSSTPSSAVASTAASASYQGPRPASAADPASSIASTSAEDAVVQLPPRQSSASHLAPAEGATSTPRKPKPKIFTAHQQAKRRKPNSADKSESSTRGNSTKNERPNANATRLSLSAAYARNSEAKVDFLKQKLDEERRRWNAKQEAEKLQREMEAQHRDREFGERKSLRKHEMVLELLRQNKSMDEIELFLQKFG</sequence>
<evidence type="ECO:0000313" key="3">
    <source>
        <dbReference type="EMBL" id="KAE8961526.1"/>
    </source>
</evidence>
<organism evidence="3 4">
    <name type="scientific">Phytophthora rubi</name>
    <dbReference type="NCBI Taxonomy" id="129364"/>
    <lineage>
        <taxon>Eukaryota</taxon>
        <taxon>Sar</taxon>
        <taxon>Stramenopiles</taxon>
        <taxon>Oomycota</taxon>
        <taxon>Peronosporomycetes</taxon>
        <taxon>Peronosporales</taxon>
        <taxon>Peronosporaceae</taxon>
        <taxon>Phytophthora</taxon>
    </lineage>
</organism>
<feature type="region of interest" description="Disordered" evidence="2">
    <location>
        <begin position="162"/>
        <end position="188"/>
    </location>
</feature>
<evidence type="ECO:0000313" key="4">
    <source>
        <dbReference type="Proteomes" id="UP000435112"/>
    </source>
</evidence>
<feature type="coiled-coil region" evidence="1">
    <location>
        <begin position="357"/>
        <end position="404"/>
    </location>
</feature>
<dbReference type="Proteomes" id="UP000435112">
    <property type="component" value="Unassembled WGS sequence"/>
</dbReference>
<proteinExistence type="predicted"/>
<feature type="region of interest" description="Disordered" evidence="2">
    <location>
        <begin position="257"/>
        <end position="347"/>
    </location>
</feature>
<dbReference type="EMBL" id="QXFU01006265">
    <property type="protein sequence ID" value="KAE8961526.1"/>
    <property type="molecule type" value="Genomic_DNA"/>
</dbReference>
<feature type="compositionally biased region" description="Basic and acidic residues" evidence="2">
    <location>
        <begin position="1"/>
        <end position="13"/>
    </location>
</feature>
<name>A0A6A3GWL2_9STRA</name>
<evidence type="ECO:0000256" key="2">
    <source>
        <dbReference type="SAM" id="MobiDB-lite"/>
    </source>
</evidence>
<keyword evidence="1" id="KW-0175">Coiled coil</keyword>
<protein>
    <submittedName>
        <fullName evidence="3">Uncharacterized protein</fullName>
    </submittedName>
</protein>
<feature type="compositionally biased region" description="Polar residues" evidence="2">
    <location>
        <begin position="332"/>
        <end position="347"/>
    </location>
</feature>
<gene>
    <name evidence="3" type="ORF">PR002_g29870</name>
</gene>
<accession>A0A6A3GWL2</accession>
<comment type="caution">
    <text evidence="3">The sequence shown here is derived from an EMBL/GenBank/DDBJ whole genome shotgun (WGS) entry which is preliminary data.</text>
</comment>
<dbReference type="AlphaFoldDB" id="A0A6A3GWL2"/>
<dbReference type="OrthoDB" id="126000at2759"/>
<evidence type="ECO:0000256" key="1">
    <source>
        <dbReference type="SAM" id="Coils"/>
    </source>
</evidence>
<feature type="compositionally biased region" description="Low complexity" evidence="2">
    <location>
        <begin position="263"/>
        <end position="277"/>
    </location>
</feature>
<reference evidence="3 4" key="1">
    <citation type="submission" date="2018-09" db="EMBL/GenBank/DDBJ databases">
        <title>Genomic investigation of the strawberry pathogen Phytophthora fragariae indicates pathogenicity is determined by transcriptional variation in three key races.</title>
        <authorList>
            <person name="Adams T.M."/>
            <person name="Armitage A.D."/>
            <person name="Sobczyk M.K."/>
            <person name="Bates H.J."/>
            <person name="Dunwell J.M."/>
            <person name="Nellist C.F."/>
            <person name="Harrison R.J."/>
        </authorList>
    </citation>
    <scope>NUCLEOTIDE SEQUENCE [LARGE SCALE GENOMIC DNA]</scope>
    <source>
        <strain evidence="3 4">SCRP324</strain>
    </source>
</reference>
<feature type="region of interest" description="Disordered" evidence="2">
    <location>
        <begin position="1"/>
        <end position="26"/>
    </location>
</feature>
<dbReference type="PANTHER" id="PTHR33246:SF51">
    <property type="entry name" value="MYB_SANT-LIKE DOMAIN-CONTAINING PROTEIN"/>
    <property type="match status" value="1"/>
</dbReference>
<dbReference type="PANTHER" id="PTHR33246">
    <property type="entry name" value="CCHC-TYPE DOMAIN-CONTAINING PROTEIN"/>
    <property type="match status" value="1"/>
</dbReference>